<dbReference type="GO" id="GO:0015833">
    <property type="term" value="P:peptide transport"/>
    <property type="evidence" value="ECO:0007669"/>
    <property type="project" value="TreeGrafter"/>
</dbReference>
<dbReference type="CDD" id="cd00995">
    <property type="entry name" value="PBP2_NikA_DppA_OppA_like"/>
    <property type="match status" value="1"/>
</dbReference>
<dbReference type="InterPro" id="IPR039424">
    <property type="entry name" value="SBP_5"/>
</dbReference>
<sequence>MPKTNKWLASIAGAAALSMTLSACGGGDSEGGGGESGGGEGGGNAEAIIIANGTEPQNPLIPANTTEVGGGKILDMAFAKLVDYDAEGETVMDVAKSIESEDNKTWTVKINDDRKFSDGTKVTAKSFVDAWNWGAHIDNNNSAAYFFEPIKGYAEVHPEEEGAKAKAEKMSGLKVVDDTTFEITLEEPYADFPQRLGYTAFAPLPESFFDDPKAFGEKPVGNGPYMVEKWNHNTDAKLVKNPEYVGDQEAQNGGVTLNFYQKQDASYTDLQAGKLDVLDAIPETALSTFESDLGDRAINQPAGVFQSFSFPMYTDAPYAGDSEDAKKIRKAISMSIDRDSITESIFQGTRTPAKDFTAPVVDGYDDKICGELCEYKPDEAKKLLEEAGGWKGDALTIAFNSDGGHQAWVDAVCGSITNTLDIECKGKAYPAFKALRDDVSNQKMKGAFRTGWQMDYPSVENFLTPLYKTGASSNDGQYSNKEFDKLLEEGDAAKDSKEALKKYQEAQKVLVEDAPVVPLWYSNLTGGYGETVSDVSFDVFGVPEFHQITKN</sequence>
<feature type="chain" id="PRO_5039077912" evidence="1">
    <location>
        <begin position="24"/>
        <end position="551"/>
    </location>
</feature>
<evidence type="ECO:0000313" key="4">
    <source>
        <dbReference type="Proteomes" id="UP000198122"/>
    </source>
</evidence>
<dbReference type="Pfam" id="PF00496">
    <property type="entry name" value="SBP_bac_5"/>
    <property type="match status" value="1"/>
</dbReference>
<accession>A0A212T051</accession>
<dbReference type="Gene3D" id="3.90.76.10">
    <property type="entry name" value="Dipeptide-binding Protein, Domain 1"/>
    <property type="match status" value="1"/>
</dbReference>
<feature type="signal peptide" evidence="1">
    <location>
        <begin position="1"/>
        <end position="23"/>
    </location>
</feature>
<dbReference type="InterPro" id="IPR030678">
    <property type="entry name" value="Peptide/Ni-bd"/>
</dbReference>
<dbReference type="PANTHER" id="PTHR30290:SF83">
    <property type="entry name" value="ABC TRANSPORTER SUBSTRATE-BINDING PROTEIN"/>
    <property type="match status" value="1"/>
</dbReference>
<name>A0A212T051_9MICO</name>
<dbReference type="SUPFAM" id="SSF53850">
    <property type="entry name" value="Periplasmic binding protein-like II"/>
    <property type="match status" value="1"/>
</dbReference>
<dbReference type="Proteomes" id="UP000198122">
    <property type="component" value="Unassembled WGS sequence"/>
</dbReference>
<dbReference type="PANTHER" id="PTHR30290">
    <property type="entry name" value="PERIPLASMIC BINDING COMPONENT OF ABC TRANSPORTER"/>
    <property type="match status" value="1"/>
</dbReference>
<gene>
    <name evidence="3" type="ORF">SAMN05445756_0024</name>
</gene>
<evidence type="ECO:0000259" key="2">
    <source>
        <dbReference type="Pfam" id="PF00496"/>
    </source>
</evidence>
<dbReference type="GO" id="GO:0043190">
    <property type="term" value="C:ATP-binding cassette (ABC) transporter complex"/>
    <property type="evidence" value="ECO:0007669"/>
    <property type="project" value="InterPro"/>
</dbReference>
<protein>
    <submittedName>
        <fullName evidence="3">Oligopeptide transport system substrate-binding protein</fullName>
    </submittedName>
</protein>
<keyword evidence="1" id="KW-0732">Signal</keyword>
<dbReference type="PROSITE" id="PS51257">
    <property type="entry name" value="PROKAR_LIPOPROTEIN"/>
    <property type="match status" value="1"/>
</dbReference>
<keyword evidence="4" id="KW-1185">Reference proteome</keyword>
<dbReference type="Gene3D" id="3.40.190.10">
    <property type="entry name" value="Periplasmic binding protein-like II"/>
    <property type="match status" value="1"/>
</dbReference>
<dbReference type="Gene3D" id="3.10.105.10">
    <property type="entry name" value="Dipeptide-binding Protein, Domain 3"/>
    <property type="match status" value="1"/>
</dbReference>
<dbReference type="AlphaFoldDB" id="A0A212T051"/>
<dbReference type="RefSeq" id="WP_088817093.1">
    <property type="nucleotide sequence ID" value="NZ_FYEZ01000001.1"/>
</dbReference>
<dbReference type="GO" id="GO:1904680">
    <property type="term" value="F:peptide transmembrane transporter activity"/>
    <property type="evidence" value="ECO:0007669"/>
    <property type="project" value="TreeGrafter"/>
</dbReference>
<dbReference type="EMBL" id="FYEZ01000001">
    <property type="protein sequence ID" value="SNC59236.1"/>
    <property type="molecule type" value="Genomic_DNA"/>
</dbReference>
<proteinExistence type="predicted"/>
<evidence type="ECO:0000256" key="1">
    <source>
        <dbReference type="SAM" id="SignalP"/>
    </source>
</evidence>
<dbReference type="InterPro" id="IPR000914">
    <property type="entry name" value="SBP_5_dom"/>
</dbReference>
<dbReference type="OrthoDB" id="9046151at2"/>
<dbReference type="PIRSF" id="PIRSF002741">
    <property type="entry name" value="MppA"/>
    <property type="match status" value="1"/>
</dbReference>
<organism evidence="3 4">
    <name type="scientific">Kytococcus aerolatus</name>
    <dbReference type="NCBI Taxonomy" id="592308"/>
    <lineage>
        <taxon>Bacteria</taxon>
        <taxon>Bacillati</taxon>
        <taxon>Actinomycetota</taxon>
        <taxon>Actinomycetes</taxon>
        <taxon>Micrococcales</taxon>
        <taxon>Kytococcaceae</taxon>
        <taxon>Kytococcus</taxon>
    </lineage>
</organism>
<feature type="domain" description="Solute-binding protein family 5" evidence="2">
    <location>
        <begin position="91"/>
        <end position="473"/>
    </location>
</feature>
<dbReference type="GO" id="GO:0042597">
    <property type="term" value="C:periplasmic space"/>
    <property type="evidence" value="ECO:0007669"/>
    <property type="project" value="UniProtKB-ARBA"/>
</dbReference>
<evidence type="ECO:0000313" key="3">
    <source>
        <dbReference type="EMBL" id="SNC59236.1"/>
    </source>
</evidence>
<reference evidence="3 4" key="1">
    <citation type="submission" date="2017-06" db="EMBL/GenBank/DDBJ databases">
        <authorList>
            <person name="Kim H.J."/>
            <person name="Triplett B.A."/>
        </authorList>
    </citation>
    <scope>NUCLEOTIDE SEQUENCE [LARGE SCALE GENOMIC DNA]</scope>
    <source>
        <strain evidence="3 4">DSM 22179</strain>
    </source>
</reference>